<comment type="caution">
    <text evidence="1">The sequence shown here is derived from an EMBL/GenBank/DDBJ whole genome shotgun (WGS) entry which is preliminary data.</text>
</comment>
<dbReference type="Gene3D" id="2.60.40.740">
    <property type="match status" value="1"/>
</dbReference>
<dbReference type="AlphaFoldDB" id="A0A0R1WET5"/>
<protein>
    <submittedName>
        <fullName evidence="1">Cell surface protein</fullName>
    </submittedName>
</protein>
<proteinExistence type="predicted"/>
<evidence type="ECO:0000313" key="1">
    <source>
        <dbReference type="EMBL" id="KRM16408.1"/>
    </source>
</evidence>
<evidence type="ECO:0000313" key="2">
    <source>
        <dbReference type="Proteomes" id="UP000051302"/>
    </source>
</evidence>
<dbReference type="STRING" id="1423774.FD31_GL000647"/>
<dbReference type="RefSeq" id="WP_057892213.1">
    <property type="nucleotide sequence ID" value="NZ_AZFV01000015.1"/>
</dbReference>
<dbReference type="Proteomes" id="UP000051302">
    <property type="component" value="Unassembled WGS sequence"/>
</dbReference>
<dbReference type="InterPro" id="IPR047589">
    <property type="entry name" value="DUF11_rpt"/>
</dbReference>
<reference evidence="1 2" key="1">
    <citation type="journal article" date="2015" name="Genome Announc.">
        <title>Expanding the biotechnology potential of lactobacilli through comparative genomics of 213 strains and associated genera.</title>
        <authorList>
            <person name="Sun Z."/>
            <person name="Harris H.M."/>
            <person name="McCann A."/>
            <person name="Guo C."/>
            <person name="Argimon S."/>
            <person name="Zhang W."/>
            <person name="Yang X."/>
            <person name="Jeffery I.B."/>
            <person name="Cooney J.C."/>
            <person name="Kagawa T.F."/>
            <person name="Liu W."/>
            <person name="Song Y."/>
            <person name="Salvetti E."/>
            <person name="Wrobel A."/>
            <person name="Rasinkangas P."/>
            <person name="Parkhill J."/>
            <person name="Rea M.C."/>
            <person name="O'Sullivan O."/>
            <person name="Ritari J."/>
            <person name="Douillard F.P."/>
            <person name="Paul Ross R."/>
            <person name="Yang R."/>
            <person name="Briner A.E."/>
            <person name="Felis G.E."/>
            <person name="de Vos W.M."/>
            <person name="Barrangou R."/>
            <person name="Klaenhammer T.R."/>
            <person name="Caufield P.W."/>
            <person name="Cui Y."/>
            <person name="Zhang H."/>
            <person name="O'Toole P.W."/>
        </authorList>
    </citation>
    <scope>NUCLEOTIDE SEQUENCE [LARGE SCALE GENOMIC DNA]</scope>
    <source>
        <strain evidence="1 2">DSM 16982</strain>
    </source>
</reference>
<keyword evidence="2" id="KW-1185">Reference proteome</keyword>
<dbReference type="NCBIfam" id="TIGR01451">
    <property type="entry name" value="B_ant_repeat"/>
    <property type="match status" value="1"/>
</dbReference>
<sequence>MKRNNLITRLLFILFSVLSIILVFNQTSLTVKAVGQGDVQTNLENVNDGVTNWKAQTYSTTTNNVGQIPLGGSAYLDYTFGAARDANNNVILNGADNTILTDSSSASATSLTNSKINIFFNNGNKYYGILHQGANSYKGGTPGNASDSSLDFAMVTGISSLNYSNFSILKQLKYKVYYTGTENGKSVYKIGGFISNQGIYAEVLLRPDASGAPIVQRELYLYNPTSNSKKTFQIYYGEDTDMDSTGSNSSDDVPIYAIGNNQGLYLYSNKISPTNSSKLFITNNVTDGFDNYMGEAFTSPYDWSLKGKPASGTAGTLSSPTLKYNMDDKDNIGDYARVAGSPLLYGIGAGGATVPIVNGSGEQDSAYALRWKPTALNPGQMAHYSSALGAVLAGYAIPTVSKTYVNKTRSTGINQVGDKLQFTLSVGIDGSSWNYNRLLDTLPTGLTLDPSSVKYVWTQKQSTGSGSDQHDVDVVKASGSVPASSITSNQIDYNSNTNIGDKGKYVVTFDATINNKAPLNLSSGGYLTNNADFTGHNVINNTGDVTKRASVNIPVQIPNFSYQFTNQIRNDTTDPNGTFSSSASGSQGDIVEYKSVLTPSGVDYLKSGHFNNTLPNGIELVPGSVTVNGSQQNGLDFDISDVTSNSPLTVDFKAKITSINASTVSDIANVTNAMSSSNTSQGTLTSDNADLNIKETIPTTSFVEVPTTIDFGSTVSIASDRLLNNVRTDGKLIINHSADTPFTVSVGYDNNVDPIESNGNKLITSDSDNAMMFDQSSDDGTSSWQPIVVSPGVSIKNGGFSGSYNNYDLSGYIGLNKWKLLVPANSKAGQYNGKVTWSIYDTPQ</sequence>
<name>A0A0R1WET5_9LACO</name>
<gene>
    <name evidence="1" type="ORF">FD31_GL000647</name>
</gene>
<dbReference type="EMBL" id="AZFV01000015">
    <property type="protein sequence ID" value="KRM16408.1"/>
    <property type="molecule type" value="Genomic_DNA"/>
</dbReference>
<organism evidence="1 2">
    <name type="scientific">Companilactobacillus nantensis DSM 16982</name>
    <dbReference type="NCBI Taxonomy" id="1423774"/>
    <lineage>
        <taxon>Bacteria</taxon>
        <taxon>Bacillati</taxon>
        <taxon>Bacillota</taxon>
        <taxon>Bacilli</taxon>
        <taxon>Lactobacillales</taxon>
        <taxon>Lactobacillaceae</taxon>
        <taxon>Companilactobacillus</taxon>
    </lineage>
</organism>
<accession>A0A0R1WET5</accession>
<dbReference type="PATRIC" id="fig|1423774.3.peg.664"/>